<protein>
    <submittedName>
        <fullName evidence="2">Uncharacterized protein</fullName>
    </submittedName>
</protein>
<feature type="compositionally biased region" description="Polar residues" evidence="1">
    <location>
        <begin position="197"/>
        <end position="212"/>
    </location>
</feature>
<feature type="compositionally biased region" description="Basic and acidic residues" evidence="1">
    <location>
        <begin position="661"/>
        <end position="674"/>
    </location>
</feature>
<dbReference type="Proteomes" id="UP000298030">
    <property type="component" value="Unassembled WGS sequence"/>
</dbReference>
<dbReference type="STRING" id="71717.A0A4Y7U0B5"/>
<gene>
    <name evidence="2" type="ORF">FA13DRAFT_1825999</name>
</gene>
<feature type="region of interest" description="Disordered" evidence="1">
    <location>
        <begin position="551"/>
        <end position="624"/>
    </location>
</feature>
<dbReference type="OrthoDB" id="3367070at2759"/>
<evidence type="ECO:0000313" key="2">
    <source>
        <dbReference type="EMBL" id="TEB39704.1"/>
    </source>
</evidence>
<feature type="compositionally biased region" description="Polar residues" evidence="1">
    <location>
        <begin position="135"/>
        <end position="174"/>
    </location>
</feature>
<name>A0A4Y7U0B5_COPMI</name>
<feature type="region of interest" description="Disordered" evidence="1">
    <location>
        <begin position="117"/>
        <end position="218"/>
    </location>
</feature>
<comment type="caution">
    <text evidence="2">The sequence shown here is derived from an EMBL/GenBank/DDBJ whole genome shotgun (WGS) entry which is preliminary data.</text>
</comment>
<feature type="region of interest" description="Disordered" evidence="1">
    <location>
        <begin position="661"/>
        <end position="682"/>
    </location>
</feature>
<feature type="compositionally biased region" description="Polar residues" evidence="1">
    <location>
        <begin position="424"/>
        <end position="434"/>
    </location>
</feature>
<organism evidence="2 3">
    <name type="scientific">Coprinellus micaceus</name>
    <name type="common">Glistening ink-cap mushroom</name>
    <name type="synonym">Coprinus micaceus</name>
    <dbReference type="NCBI Taxonomy" id="71717"/>
    <lineage>
        <taxon>Eukaryota</taxon>
        <taxon>Fungi</taxon>
        <taxon>Dikarya</taxon>
        <taxon>Basidiomycota</taxon>
        <taxon>Agaricomycotina</taxon>
        <taxon>Agaricomycetes</taxon>
        <taxon>Agaricomycetidae</taxon>
        <taxon>Agaricales</taxon>
        <taxon>Agaricineae</taxon>
        <taxon>Psathyrellaceae</taxon>
        <taxon>Coprinellus</taxon>
    </lineage>
</organism>
<feature type="region of interest" description="Disordered" evidence="1">
    <location>
        <begin position="511"/>
        <end position="536"/>
    </location>
</feature>
<feature type="compositionally biased region" description="Polar residues" evidence="1">
    <location>
        <begin position="524"/>
        <end position="533"/>
    </location>
</feature>
<accession>A0A4Y7U0B5</accession>
<dbReference type="EMBL" id="QPFP01000001">
    <property type="protein sequence ID" value="TEB39704.1"/>
    <property type="molecule type" value="Genomic_DNA"/>
</dbReference>
<keyword evidence="3" id="KW-1185">Reference proteome</keyword>
<feature type="compositionally biased region" description="Low complexity" evidence="1">
    <location>
        <begin position="560"/>
        <end position="574"/>
    </location>
</feature>
<evidence type="ECO:0000313" key="3">
    <source>
        <dbReference type="Proteomes" id="UP000298030"/>
    </source>
</evidence>
<feature type="region of interest" description="Disordered" evidence="1">
    <location>
        <begin position="291"/>
        <end position="335"/>
    </location>
</feature>
<feature type="compositionally biased region" description="Low complexity" evidence="1">
    <location>
        <begin position="583"/>
        <end position="597"/>
    </location>
</feature>
<feature type="region of interest" description="Disordered" evidence="1">
    <location>
        <begin position="401"/>
        <end position="465"/>
    </location>
</feature>
<sequence length="718" mass="78583">MGARVISSVQVRSWYACPSQASQPSDSKACHSHHGQTCLVCIDLDPRQHSSNKTRIDHWERSVEVQGYYEDMGFFSSRRTVTATQASNASGYVTTTTTTTVNAGGDKSVVQTIRSRFTGKKGKEREEQLPIHPSSAKNASKSLRSTTSILLNPSTPSYDSSIGASPRPSTSQRTLPIHALRKTAPYDERALPPTPQKPSRTVEAQASTSSMRSMGGFGTPDGRKAESSVMFPSTPHKKNTDSVTVTLAQRLNELAVANAEGLLNDDEYRLLRQSLFDRFAGTSVVPQEEAVVPAVRPRPRNPASPATDPRPTTRPISNFQVEVPRPSSIHSSRNSMSFGVSDLFRKATNRRSSSVAQDTDAASIWSAKSSSSKLFRLPRALSRKSSNSSIITTESRIPADTISISSKRGKAGGNSDRRHGDGRYSSSDTRSMTGSVRKRVPPTPPSSFPGSRGIGQDSRQPTTVRDVFDEDTLKTSKDIKKEIMAVEAEQRRLIDAFNGLELTTLSKARRHHQAMPSLKGSDSVAESQWGGSDTKSHKRFNLSEVDAMSIRSRTSIKTTPSVSPSVARSASSARNKTLRAKSNHTLNPSLNLTSSSSIHRKDSSSSFTSGGGRFERTLGTPPPPVPAIPLTVSHGHLRAANNSSISLARSASHLPMDVVHEDEDRSTVETTRPEEDSEQELEDIRRRREEVNMRYEARLEYLRAKLKGAQLHEKLLKK</sequence>
<evidence type="ECO:0000256" key="1">
    <source>
        <dbReference type="SAM" id="MobiDB-lite"/>
    </source>
</evidence>
<reference evidence="2 3" key="1">
    <citation type="journal article" date="2019" name="Nat. Ecol. Evol.">
        <title>Megaphylogeny resolves global patterns of mushroom evolution.</title>
        <authorList>
            <person name="Varga T."/>
            <person name="Krizsan K."/>
            <person name="Foldi C."/>
            <person name="Dima B."/>
            <person name="Sanchez-Garcia M."/>
            <person name="Sanchez-Ramirez S."/>
            <person name="Szollosi G.J."/>
            <person name="Szarkandi J.G."/>
            <person name="Papp V."/>
            <person name="Albert L."/>
            <person name="Andreopoulos W."/>
            <person name="Angelini C."/>
            <person name="Antonin V."/>
            <person name="Barry K.W."/>
            <person name="Bougher N.L."/>
            <person name="Buchanan P."/>
            <person name="Buyck B."/>
            <person name="Bense V."/>
            <person name="Catcheside P."/>
            <person name="Chovatia M."/>
            <person name="Cooper J."/>
            <person name="Damon W."/>
            <person name="Desjardin D."/>
            <person name="Finy P."/>
            <person name="Geml J."/>
            <person name="Haridas S."/>
            <person name="Hughes K."/>
            <person name="Justo A."/>
            <person name="Karasinski D."/>
            <person name="Kautmanova I."/>
            <person name="Kiss B."/>
            <person name="Kocsube S."/>
            <person name="Kotiranta H."/>
            <person name="LaButti K.M."/>
            <person name="Lechner B.E."/>
            <person name="Liimatainen K."/>
            <person name="Lipzen A."/>
            <person name="Lukacs Z."/>
            <person name="Mihaltcheva S."/>
            <person name="Morgado L.N."/>
            <person name="Niskanen T."/>
            <person name="Noordeloos M.E."/>
            <person name="Ohm R.A."/>
            <person name="Ortiz-Santana B."/>
            <person name="Ovrebo C."/>
            <person name="Racz N."/>
            <person name="Riley R."/>
            <person name="Savchenko A."/>
            <person name="Shiryaev A."/>
            <person name="Soop K."/>
            <person name="Spirin V."/>
            <person name="Szebenyi C."/>
            <person name="Tomsovsky M."/>
            <person name="Tulloss R.E."/>
            <person name="Uehling J."/>
            <person name="Grigoriev I.V."/>
            <person name="Vagvolgyi C."/>
            <person name="Papp T."/>
            <person name="Martin F.M."/>
            <person name="Miettinen O."/>
            <person name="Hibbett D.S."/>
            <person name="Nagy L.G."/>
        </authorList>
    </citation>
    <scope>NUCLEOTIDE SEQUENCE [LARGE SCALE GENOMIC DNA]</scope>
    <source>
        <strain evidence="2 3">FP101781</strain>
    </source>
</reference>
<feature type="compositionally biased region" description="Low complexity" evidence="1">
    <location>
        <begin position="291"/>
        <end position="306"/>
    </location>
</feature>
<dbReference type="AlphaFoldDB" id="A0A4Y7U0B5"/>
<proteinExistence type="predicted"/>